<comment type="caution">
    <text evidence="1">The sequence shown here is derived from an EMBL/GenBank/DDBJ whole genome shotgun (WGS) entry which is preliminary data.</text>
</comment>
<keyword evidence="1" id="KW-0548">Nucleotidyltransferase</keyword>
<dbReference type="GO" id="GO:0003964">
    <property type="term" value="F:RNA-directed DNA polymerase activity"/>
    <property type="evidence" value="ECO:0007669"/>
    <property type="project" value="UniProtKB-KW"/>
</dbReference>
<organism evidence="1">
    <name type="scientific">Tanacetum cinerariifolium</name>
    <name type="common">Dalmatian daisy</name>
    <name type="synonym">Chrysanthemum cinerariifolium</name>
    <dbReference type="NCBI Taxonomy" id="118510"/>
    <lineage>
        <taxon>Eukaryota</taxon>
        <taxon>Viridiplantae</taxon>
        <taxon>Streptophyta</taxon>
        <taxon>Embryophyta</taxon>
        <taxon>Tracheophyta</taxon>
        <taxon>Spermatophyta</taxon>
        <taxon>Magnoliopsida</taxon>
        <taxon>eudicotyledons</taxon>
        <taxon>Gunneridae</taxon>
        <taxon>Pentapetalae</taxon>
        <taxon>asterids</taxon>
        <taxon>campanulids</taxon>
        <taxon>Asterales</taxon>
        <taxon>Asteraceae</taxon>
        <taxon>Asteroideae</taxon>
        <taxon>Anthemideae</taxon>
        <taxon>Anthemidinae</taxon>
        <taxon>Tanacetum</taxon>
    </lineage>
</organism>
<keyword evidence="1" id="KW-0808">Transferase</keyword>
<keyword evidence="1" id="KW-0695">RNA-directed DNA polymerase</keyword>
<protein>
    <submittedName>
        <fullName evidence="1">Reverse transcriptase domain-containing protein</fullName>
    </submittedName>
</protein>
<dbReference type="AlphaFoldDB" id="A0A699I754"/>
<sequence>MVPTRTSTSASPAMNQAAIRQLIDDRVATALEAQAANIANTDNTNRNPEPREAPVARKCSYKEFMSYQTFNFKDSKKIIEAFIGRLPQNIEGNVTSSKPQTLEEAINISQRLMDQCYVLGLQQGGPPDQVAQKQKASH</sequence>
<name>A0A699I754_TANCI</name>
<evidence type="ECO:0000313" key="1">
    <source>
        <dbReference type="EMBL" id="GEZ30569.1"/>
    </source>
</evidence>
<gene>
    <name evidence="1" type="ORF">Tci_502542</name>
</gene>
<reference evidence="1" key="1">
    <citation type="journal article" date="2019" name="Sci. Rep.">
        <title>Draft genome of Tanacetum cinerariifolium, the natural source of mosquito coil.</title>
        <authorList>
            <person name="Yamashiro T."/>
            <person name="Shiraishi A."/>
            <person name="Satake H."/>
            <person name="Nakayama K."/>
        </authorList>
    </citation>
    <scope>NUCLEOTIDE SEQUENCE</scope>
</reference>
<proteinExistence type="predicted"/>
<dbReference type="EMBL" id="BKCJ010263356">
    <property type="protein sequence ID" value="GEZ30569.1"/>
    <property type="molecule type" value="Genomic_DNA"/>
</dbReference>
<accession>A0A699I754</accession>